<evidence type="ECO:0000256" key="3">
    <source>
        <dbReference type="ARBA" id="ARBA00022989"/>
    </source>
</evidence>
<dbReference type="RefSeq" id="XP_019931780.2">
    <property type="nucleotide sequence ID" value="XM_020076221.3"/>
</dbReference>
<dbReference type="Proteomes" id="UP000069940">
    <property type="component" value="Unassembled WGS sequence"/>
</dbReference>
<evidence type="ECO:0000313" key="7">
    <source>
        <dbReference type="Proteomes" id="UP000069940"/>
    </source>
</evidence>
<feature type="transmembrane region" description="Helical" evidence="5">
    <location>
        <begin position="405"/>
        <end position="428"/>
    </location>
</feature>
<dbReference type="EnsemblMetazoa" id="AALFPA23_018720.R27497">
    <property type="protein sequence ID" value="AALFPA23_018720.P27497"/>
    <property type="gene ID" value="AALFPA23_018720"/>
</dbReference>
<dbReference type="GeneID" id="109622028"/>
<protein>
    <recommendedName>
        <fullName evidence="8">Adenylate cyclase</fullName>
    </recommendedName>
</protein>
<dbReference type="Gene3D" id="1.20.1250.20">
    <property type="entry name" value="MFS general substrate transporter like domains"/>
    <property type="match status" value="1"/>
</dbReference>
<feature type="transmembrane region" description="Helical" evidence="5">
    <location>
        <begin position="140"/>
        <end position="162"/>
    </location>
</feature>
<proteinExistence type="predicted"/>
<evidence type="ECO:0000256" key="5">
    <source>
        <dbReference type="SAM" id="Phobius"/>
    </source>
</evidence>
<reference evidence="6" key="2">
    <citation type="submission" date="2025-05" db="UniProtKB">
        <authorList>
            <consortium name="EnsemblMetazoa"/>
        </authorList>
    </citation>
    <scope>IDENTIFICATION</scope>
    <source>
        <strain evidence="6">Foshan</strain>
    </source>
</reference>
<feature type="transmembrane region" description="Helical" evidence="5">
    <location>
        <begin position="440"/>
        <end position="464"/>
    </location>
</feature>
<dbReference type="InterPro" id="IPR011701">
    <property type="entry name" value="MFS"/>
</dbReference>
<feature type="transmembrane region" description="Helical" evidence="5">
    <location>
        <begin position="12"/>
        <end position="32"/>
    </location>
</feature>
<reference evidence="7" key="1">
    <citation type="journal article" date="2015" name="Proc. Natl. Acad. Sci. U.S.A.">
        <title>Genome sequence of the Asian Tiger mosquito, Aedes albopictus, reveals insights into its biology, genetics, and evolution.</title>
        <authorList>
            <person name="Chen X.G."/>
            <person name="Jiang X."/>
            <person name="Gu J."/>
            <person name="Xu M."/>
            <person name="Wu Y."/>
            <person name="Deng Y."/>
            <person name="Zhang C."/>
            <person name="Bonizzoni M."/>
            <person name="Dermauw W."/>
            <person name="Vontas J."/>
            <person name="Armbruster P."/>
            <person name="Huang X."/>
            <person name="Yang Y."/>
            <person name="Zhang H."/>
            <person name="He W."/>
            <person name="Peng H."/>
            <person name="Liu Y."/>
            <person name="Wu K."/>
            <person name="Chen J."/>
            <person name="Lirakis M."/>
            <person name="Topalis P."/>
            <person name="Van Leeuwen T."/>
            <person name="Hall A.B."/>
            <person name="Jiang X."/>
            <person name="Thorpe C."/>
            <person name="Mueller R.L."/>
            <person name="Sun C."/>
            <person name="Waterhouse R.M."/>
            <person name="Yan G."/>
            <person name="Tu Z.J."/>
            <person name="Fang X."/>
            <person name="James A.A."/>
        </authorList>
    </citation>
    <scope>NUCLEOTIDE SEQUENCE [LARGE SCALE GENOMIC DNA]</scope>
    <source>
        <strain evidence="7">Foshan</strain>
    </source>
</reference>
<evidence type="ECO:0008006" key="8">
    <source>
        <dbReference type="Google" id="ProtNLM"/>
    </source>
</evidence>
<feature type="transmembrane region" description="Helical" evidence="5">
    <location>
        <begin position="235"/>
        <end position="257"/>
    </location>
</feature>
<dbReference type="Pfam" id="PF07690">
    <property type="entry name" value="MFS_1"/>
    <property type="match status" value="1"/>
</dbReference>
<dbReference type="InterPro" id="IPR036259">
    <property type="entry name" value="MFS_trans_sf"/>
</dbReference>
<evidence type="ECO:0000256" key="1">
    <source>
        <dbReference type="ARBA" id="ARBA00004141"/>
    </source>
</evidence>
<feature type="transmembrane region" description="Helical" evidence="5">
    <location>
        <begin position="209"/>
        <end position="229"/>
    </location>
</feature>
<comment type="subcellular location">
    <subcellularLocation>
        <location evidence="1">Membrane</location>
        <topology evidence="1">Multi-pass membrane protein</topology>
    </subcellularLocation>
</comment>
<feature type="transmembrane region" description="Helical" evidence="5">
    <location>
        <begin position="470"/>
        <end position="494"/>
    </location>
</feature>
<accession>A0ABM1ZI48</accession>
<keyword evidence="4 5" id="KW-0472">Membrane</keyword>
<keyword evidence="7" id="KW-1185">Reference proteome</keyword>
<dbReference type="PANTHER" id="PTHR23507">
    <property type="entry name" value="ZGC:174356"/>
    <property type="match status" value="1"/>
</dbReference>
<feature type="transmembrane region" description="Helical" evidence="5">
    <location>
        <begin position="177"/>
        <end position="197"/>
    </location>
</feature>
<keyword evidence="2 5" id="KW-0812">Transmembrane</keyword>
<feature type="transmembrane region" description="Helical" evidence="5">
    <location>
        <begin position="379"/>
        <end position="399"/>
    </location>
</feature>
<dbReference type="SUPFAM" id="SSF103473">
    <property type="entry name" value="MFS general substrate transporter"/>
    <property type="match status" value="1"/>
</dbReference>
<dbReference type="PANTHER" id="PTHR23507:SF1">
    <property type="entry name" value="FI18259P1-RELATED"/>
    <property type="match status" value="1"/>
</dbReference>
<evidence type="ECO:0000256" key="2">
    <source>
        <dbReference type="ARBA" id="ARBA00022692"/>
    </source>
</evidence>
<feature type="transmembrane region" description="Helical" evidence="5">
    <location>
        <begin position="312"/>
        <end position="330"/>
    </location>
</feature>
<feature type="transmembrane region" description="Helical" evidence="5">
    <location>
        <begin position="350"/>
        <end position="370"/>
    </location>
</feature>
<feature type="transmembrane region" description="Helical" evidence="5">
    <location>
        <begin position="110"/>
        <end position="128"/>
    </location>
</feature>
<evidence type="ECO:0000313" key="6">
    <source>
        <dbReference type="EnsemblMetazoa" id="AALFPA23_018720.P27497"/>
    </source>
</evidence>
<keyword evidence="3 5" id="KW-1133">Transmembrane helix</keyword>
<name>A0ABM1ZI48_AEDAL</name>
<evidence type="ECO:0000256" key="4">
    <source>
        <dbReference type="ARBA" id="ARBA00023136"/>
    </source>
</evidence>
<organism evidence="6 7">
    <name type="scientific">Aedes albopictus</name>
    <name type="common">Asian tiger mosquito</name>
    <name type="synonym">Stegomyia albopicta</name>
    <dbReference type="NCBI Taxonomy" id="7160"/>
    <lineage>
        <taxon>Eukaryota</taxon>
        <taxon>Metazoa</taxon>
        <taxon>Ecdysozoa</taxon>
        <taxon>Arthropoda</taxon>
        <taxon>Hexapoda</taxon>
        <taxon>Insecta</taxon>
        <taxon>Pterygota</taxon>
        <taxon>Neoptera</taxon>
        <taxon>Endopterygota</taxon>
        <taxon>Diptera</taxon>
        <taxon>Nematocera</taxon>
        <taxon>Culicoidea</taxon>
        <taxon>Culicidae</taxon>
        <taxon>Culicinae</taxon>
        <taxon>Aedini</taxon>
        <taxon>Aedes</taxon>
        <taxon>Stegomyia</taxon>
    </lineage>
</organism>
<sequence length="521" mass="57292">MIEVIKAHYKRLISNITIEPVIIFFLFGYGILFTGLKNFELEKACATKTDYDLEVCKYFPQLEGTNACKDKNQSSVVPELVNYTMDQGEFSRVACSAKDEAGDALLVLNSYRNIITGVIQAVVLLFAGSWSDRAGLRKPCIVIPIAADIVSLIALIVCAIFMREIPLEITGILHQLISHLGGGGAMVLTGIYSYLTLVTTESERTFRFACTHVIMTIVPIIANFFSGFIFKALGFIKLCMLCTVTHSIALLYGLLVLKEPSKVDTVADSGVTPKEDTVQNEPPKVWKLFDLSLVTDCITVLTKKRNFNIRKLLILTLVVYFVNFGAAGDVSPSQIIAQVRFNWATNLGMWNAYDLLTTLLGTLLAIGVLGKRFGVSDHLICVFSVCFTLVAKPIMAYAATAGIGTLFYVATSIDVFDGSKVVAILSIVSKLVEQNEIAKINSIMGIISSIESMIYPTIYSLVYFSSKEVFIGAIFMLSEAFLLISLGFYVLLYIMSRKLNGKNDNQGREGVDNYAMEATAM</sequence>